<evidence type="ECO:0000256" key="13">
    <source>
        <dbReference type="ARBA" id="ARBA00024209"/>
    </source>
</evidence>
<feature type="domain" description="RING-type" evidence="17">
    <location>
        <begin position="141"/>
        <end position="183"/>
    </location>
</feature>
<name>A0A1S3EEM2_CICAR</name>
<evidence type="ECO:0000256" key="11">
    <source>
        <dbReference type="ARBA" id="ARBA00022989"/>
    </source>
</evidence>
<organism evidence="18 19">
    <name type="scientific">Cicer arietinum</name>
    <name type="common">Chickpea</name>
    <name type="synonym">Garbanzo</name>
    <dbReference type="NCBI Taxonomy" id="3827"/>
    <lineage>
        <taxon>Eukaryota</taxon>
        <taxon>Viridiplantae</taxon>
        <taxon>Streptophyta</taxon>
        <taxon>Embryophyta</taxon>
        <taxon>Tracheophyta</taxon>
        <taxon>Spermatophyta</taxon>
        <taxon>Magnoliopsida</taxon>
        <taxon>eudicotyledons</taxon>
        <taxon>Gunneridae</taxon>
        <taxon>Pentapetalae</taxon>
        <taxon>rosids</taxon>
        <taxon>fabids</taxon>
        <taxon>Fabales</taxon>
        <taxon>Fabaceae</taxon>
        <taxon>Papilionoideae</taxon>
        <taxon>50 kb inversion clade</taxon>
        <taxon>NPAAA clade</taxon>
        <taxon>Hologalegina</taxon>
        <taxon>IRL clade</taxon>
        <taxon>Cicereae</taxon>
        <taxon>Cicer</taxon>
    </lineage>
</organism>
<comment type="catalytic activity">
    <reaction evidence="1">
        <text>S-ubiquitinyl-[E2 ubiquitin-conjugating enzyme]-L-cysteine + [acceptor protein]-L-lysine = [E2 ubiquitin-conjugating enzyme]-L-cysteine + N(6)-ubiquitinyl-[acceptor protein]-L-lysine.</text>
        <dbReference type="EC" id="2.3.2.27"/>
    </reaction>
</comment>
<keyword evidence="6 16" id="KW-0812">Transmembrane</keyword>
<evidence type="ECO:0000313" key="18">
    <source>
        <dbReference type="Proteomes" id="UP000087171"/>
    </source>
</evidence>
<evidence type="ECO:0000256" key="4">
    <source>
        <dbReference type="ARBA" id="ARBA00012483"/>
    </source>
</evidence>
<keyword evidence="12 16" id="KW-0472">Membrane</keyword>
<dbReference type="InterPro" id="IPR044600">
    <property type="entry name" value="ATL1/ATL16-like"/>
</dbReference>
<evidence type="ECO:0000256" key="8">
    <source>
        <dbReference type="ARBA" id="ARBA00022771"/>
    </source>
</evidence>
<dbReference type="KEGG" id="cam:101507968"/>
<dbReference type="PROSITE" id="PS50089">
    <property type="entry name" value="ZF_RING_2"/>
    <property type="match status" value="1"/>
</dbReference>
<evidence type="ECO:0000256" key="3">
    <source>
        <dbReference type="ARBA" id="ARBA00004906"/>
    </source>
</evidence>
<evidence type="ECO:0000256" key="16">
    <source>
        <dbReference type="SAM" id="Phobius"/>
    </source>
</evidence>
<keyword evidence="11 16" id="KW-1133">Transmembrane helix</keyword>
<dbReference type="FunFam" id="3.30.40.10:FF:000187">
    <property type="entry name" value="E3 ubiquitin-protein ligase ATL6"/>
    <property type="match status" value="1"/>
</dbReference>
<dbReference type="PANTHER" id="PTHR46913">
    <property type="entry name" value="RING-H2 FINGER PROTEIN ATL16"/>
    <property type="match status" value="1"/>
</dbReference>
<gene>
    <name evidence="19" type="primary">LOC101507968</name>
</gene>
<reference evidence="18" key="1">
    <citation type="journal article" date="2013" name="Nat. Biotechnol.">
        <title>Draft genome sequence of chickpea (Cicer arietinum) provides a resource for trait improvement.</title>
        <authorList>
            <person name="Varshney R.K."/>
            <person name="Song C."/>
            <person name="Saxena R.K."/>
            <person name="Azam S."/>
            <person name="Yu S."/>
            <person name="Sharpe A.G."/>
            <person name="Cannon S."/>
            <person name="Baek J."/>
            <person name="Rosen B.D."/>
            <person name="Tar'an B."/>
            <person name="Millan T."/>
            <person name="Zhang X."/>
            <person name="Ramsay L.D."/>
            <person name="Iwata A."/>
            <person name="Wang Y."/>
            <person name="Nelson W."/>
            <person name="Farmer A.D."/>
            <person name="Gaur P.M."/>
            <person name="Soderlund C."/>
            <person name="Penmetsa R.V."/>
            <person name="Xu C."/>
            <person name="Bharti A.K."/>
            <person name="He W."/>
            <person name="Winter P."/>
            <person name="Zhao S."/>
            <person name="Hane J.K."/>
            <person name="Carrasquilla-Garcia N."/>
            <person name="Condie J.A."/>
            <person name="Upadhyaya H.D."/>
            <person name="Luo M.C."/>
            <person name="Thudi M."/>
            <person name="Gowda C.L."/>
            <person name="Singh N.P."/>
            <person name="Lichtenzveig J."/>
            <person name="Gali K.K."/>
            <person name="Rubio J."/>
            <person name="Nadarajan N."/>
            <person name="Dolezel J."/>
            <person name="Bansal K.C."/>
            <person name="Xu X."/>
            <person name="Edwards D."/>
            <person name="Zhang G."/>
            <person name="Kahl G."/>
            <person name="Gil J."/>
            <person name="Singh K.B."/>
            <person name="Datta S.K."/>
            <person name="Jackson S.A."/>
            <person name="Wang J."/>
            <person name="Cook D.R."/>
        </authorList>
    </citation>
    <scope>NUCLEOTIDE SEQUENCE [LARGE SCALE GENOMIC DNA]</scope>
    <source>
        <strain evidence="18">cv. CDC Frontier</strain>
    </source>
</reference>
<evidence type="ECO:0000256" key="12">
    <source>
        <dbReference type="ARBA" id="ARBA00023136"/>
    </source>
</evidence>
<evidence type="ECO:0000256" key="2">
    <source>
        <dbReference type="ARBA" id="ARBA00004167"/>
    </source>
</evidence>
<dbReference type="eggNOG" id="KOG0800">
    <property type="taxonomic scope" value="Eukaryota"/>
</dbReference>
<dbReference type="OrthoDB" id="9984778at2759"/>
<dbReference type="CDD" id="cd16461">
    <property type="entry name" value="RING-H2_EL5-like"/>
    <property type="match status" value="1"/>
</dbReference>
<evidence type="ECO:0000256" key="15">
    <source>
        <dbReference type="SAM" id="MobiDB-lite"/>
    </source>
</evidence>
<evidence type="ECO:0000256" key="7">
    <source>
        <dbReference type="ARBA" id="ARBA00022723"/>
    </source>
</evidence>
<dbReference type="InterPro" id="IPR001841">
    <property type="entry name" value="Znf_RING"/>
</dbReference>
<evidence type="ECO:0000313" key="19">
    <source>
        <dbReference type="RefSeq" id="XP_012573858.1"/>
    </source>
</evidence>
<dbReference type="UniPathway" id="UPA00143"/>
<dbReference type="GO" id="GO:0008270">
    <property type="term" value="F:zinc ion binding"/>
    <property type="evidence" value="ECO:0007669"/>
    <property type="project" value="UniProtKB-KW"/>
</dbReference>
<keyword evidence="9" id="KW-0833">Ubl conjugation pathway</keyword>
<dbReference type="SUPFAM" id="SSF57850">
    <property type="entry name" value="RING/U-box"/>
    <property type="match status" value="1"/>
</dbReference>
<reference evidence="19" key="2">
    <citation type="submission" date="2025-08" db="UniProtKB">
        <authorList>
            <consortium name="RefSeq"/>
        </authorList>
    </citation>
    <scope>IDENTIFICATION</scope>
    <source>
        <tissue evidence="19">Etiolated seedlings</tissue>
    </source>
</reference>
<proteinExistence type="inferred from homology"/>
<dbReference type="GO" id="GO:0016567">
    <property type="term" value="P:protein ubiquitination"/>
    <property type="evidence" value="ECO:0007669"/>
    <property type="project" value="UniProtKB-UniPathway"/>
</dbReference>
<evidence type="ECO:0000256" key="5">
    <source>
        <dbReference type="ARBA" id="ARBA00022679"/>
    </source>
</evidence>
<comment type="similarity">
    <text evidence="13">Belongs to the RING-type zinc finger family. ATL subfamily.</text>
</comment>
<dbReference type="EC" id="2.3.2.27" evidence="4"/>
<feature type="transmembrane region" description="Helical" evidence="16">
    <location>
        <begin position="59"/>
        <end position="79"/>
    </location>
</feature>
<dbReference type="PaxDb" id="3827-XP_004509804.1"/>
<evidence type="ECO:0000256" key="9">
    <source>
        <dbReference type="ARBA" id="ARBA00022786"/>
    </source>
</evidence>
<dbReference type="GeneID" id="101507968"/>
<dbReference type="GO" id="GO:0016020">
    <property type="term" value="C:membrane"/>
    <property type="evidence" value="ECO:0007669"/>
    <property type="project" value="UniProtKB-SubCell"/>
</dbReference>
<dbReference type="PANTHER" id="PTHR46913:SF22">
    <property type="entry name" value="RING-TYPE E3 UBIQUITIN TRANSFERASE"/>
    <property type="match status" value="1"/>
</dbReference>
<evidence type="ECO:0000256" key="14">
    <source>
        <dbReference type="PROSITE-ProRule" id="PRU00175"/>
    </source>
</evidence>
<accession>A0A1S3EEM2</accession>
<protein>
    <recommendedName>
        <fullName evidence="4">RING-type E3 ubiquitin transferase</fullName>
        <ecNumber evidence="4">2.3.2.27</ecNumber>
    </recommendedName>
</protein>
<dbReference type="SMART" id="SM00184">
    <property type="entry name" value="RING"/>
    <property type="match status" value="1"/>
</dbReference>
<sequence length="373" mass="42253">MSPLQYPKTWIPYENTKDCSQGFCSIYCPQWCYIVYSYTPPPPSLQYHDNDSKSNVSPLVISFLGILATAFLLLSYYTLISKYCGHRVSTRRNSTDPVDDSQRNRRENHQVSNFGLDEALIKSMAVFKYKKRETFVGVSDCSVCLSEFQDDESVRILPNCNHVFHVSCIDKWLKSNSSCPLCRSNIFTLNNVSTFEVQDVVIELPLRNETFSQDEQIVVGSGNELRGVEIAMMMNHGGGGDSKHAFRAFRSISLDHSFSIGDVLNMNENENEDSYEEGCSMDVVGSSKRLRGESNKSRKVSPTTSKKRQKDANCPIKQRCRRHDVQDDVVGLNEHPQMEQAEEQYAAHADDIRDADDVAYVPAHADDIHDVDE</sequence>
<feature type="region of interest" description="Disordered" evidence="15">
    <location>
        <begin position="285"/>
        <end position="320"/>
    </location>
</feature>
<keyword evidence="5" id="KW-0808">Transferase</keyword>
<keyword evidence="8 14" id="KW-0863">Zinc-finger</keyword>
<dbReference type="RefSeq" id="XP_012573858.1">
    <property type="nucleotide sequence ID" value="XM_012718404.2"/>
</dbReference>
<dbReference type="Pfam" id="PF13639">
    <property type="entry name" value="zf-RING_2"/>
    <property type="match status" value="1"/>
</dbReference>
<evidence type="ECO:0000259" key="17">
    <source>
        <dbReference type="PROSITE" id="PS50089"/>
    </source>
</evidence>
<dbReference type="Gene3D" id="3.30.40.10">
    <property type="entry name" value="Zinc/RING finger domain, C3HC4 (zinc finger)"/>
    <property type="match status" value="1"/>
</dbReference>
<comment type="subcellular location">
    <subcellularLocation>
        <location evidence="2">Membrane</location>
        <topology evidence="2">Single-pass membrane protein</topology>
    </subcellularLocation>
</comment>
<dbReference type="InterPro" id="IPR013083">
    <property type="entry name" value="Znf_RING/FYVE/PHD"/>
</dbReference>
<comment type="pathway">
    <text evidence="3">Protein modification; protein ubiquitination.</text>
</comment>
<keyword evidence="10" id="KW-0862">Zinc</keyword>
<keyword evidence="7" id="KW-0479">Metal-binding</keyword>
<dbReference type="Proteomes" id="UP000087171">
    <property type="component" value="Chromosome Ca7"/>
</dbReference>
<evidence type="ECO:0000256" key="10">
    <source>
        <dbReference type="ARBA" id="ARBA00022833"/>
    </source>
</evidence>
<dbReference type="AlphaFoldDB" id="A0A1S3EEM2"/>
<evidence type="ECO:0000256" key="6">
    <source>
        <dbReference type="ARBA" id="ARBA00022692"/>
    </source>
</evidence>
<keyword evidence="18" id="KW-1185">Reference proteome</keyword>
<dbReference type="GO" id="GO:0061630">
    <property type="term" value="F:ubiquitin protein ligase activity"/>
    <property type="evidence" value="ECO:0007669"/>
    <property type="project" value="UniProtKB-EC"/>
</dbReference>
<evidence type="ECO:0000256" key="1">
    <source>
        <dbReference type="ARBA" id="ARBA00000900"/>
    </source>
</evidence>